<evidence type="ECO:0000256" key="2">
    <source>
        <dbReference type="ARBA" id="ARBA00022980"/>
    </source>
</evidence>
<evidence type="ECO:0000256" key="1">
    <source>
        <dbReference type="ARBA" id="ARBA00005589"/>
    </source>
</evidence>
<evidence type="ECO:0000313" key="7">
    <source>
        <dbReference type="Proteomes" id="UP000176273"/>
    </source>
</evidence>
<dbReference type="GO" id="GO:0022627">
    <property type="term" value="C:cytosolic small ribosomal subunit"/>
    <property type="evidence" value="ECO:0007669"/>
    <property type="project" value="TreeGrafter"/>
</dbReference>
<dbReference type="PANTHER" id="PTHR13479:SF40">
    <property type="entry name" value="SMALL RIBOSOMAL SUBUNIT PROTEIN BS18M"/>
    <property type="match status" value="1"/>
</dbReference>
<keyword evidence="4" id="KW-0694">RNA-binding</keyword>
<evidence type="ECO:0000256" key="4">
    <source>
        <dbReference type="HAMAP-Rule" id="MF_00270"/>
    </source>
</evidence>
<dbReference type="Pfam" id="PF01084">
    <property type="entry name" value="Ribosomal_S18"/>
    <property type="match status" value="1"/>
</dbReference>
<protein>
    <recommendedName>
        <fullName evidence="4">Small ribosomal subunit protein bS18</fullName>
    </recommendedName>
</protein>
<comment type="similarity">
    <text evidence="1 4 5">Belongs to the bacterial ribosomal protein bS18 family.</text>
</comment>
<organism evidence="6 7">
    <name type="scientific">Candidatus Jorgensenbacteria bacterium GWA1_54_12</name>
    <dbReference type="NCBI Taxonomy" id="1798468"/>
    <lineage>
        <taxon>Bacteria</taxon>
        <taxon>Candidatus Joergenseniibacteriota</taxon>
    </lineage>
</organism>
<evidence type="ECO:0000256" key="3">
    <source>
        <dbReference type="ARBA" id="ARBA00023274"/>
    </source>
</evidence>
<keyword evidence="3 4" id="KW-0687">Ribonucleoprotein</keyword>
<dbReference type="GO" id="GO:0006412">
    <property type="term" value="P:translation"/>
    <property type="evidence" value="ECO:0007669"/>
    <property type="project" value="UniProtKB-UniRule"/>
</dbReference>
<dbReference type="AlphaFoldDB" id="A0A1F6BLN4"/>
<keyword evidence="2 4" id="KW-0689">Ribosomal protein</keyword>
<dbReference type="PRINTS" id="PR00974">
    <property type="entry name" value="RIBOSOMALS18"/>
</dbReference>
<dbReference type="Proteomes" id="UP000176273">
    <property type="component" value="Unassembled WGS sequence"/>
</dbReference>
<name>A0A1F6BLN4_9BACT</name>
<dbReference type="Gene3D" id="4.10.640.10">
    <property type="entry name" value="Ribosomal protein S18"/>
    <property type="match status" value="1"/>
</dbReference>
<accession>A0A1F6BLN4</accession>
<reference evidence="6 7" key="1">
    <citation type="journal article" date="2016" name="Nat. Commun.">
        <title>Thousands of microbial genomes shed light on interconnected biogeochemical processes in an aquifer system.</title>
        <authorList>
            <person name="Anantharaman K."/>
            <person name="Brown C.T."/>
            <person name="Hug L.A."/>
            <person name="Sharon I."/>
            <person name="Castelle C.J."/>
            <person name="Probst A.J."/>
            <person name="Thomas B.C."/>
            <person name="Singh A."/>
            <person name="Wilkins M.J."/>
            <person name="Karaoz U."/>
            <person name="Brodie E.L."/>
            <person name="Williams K.H."/>
            <person name="Hubbard S.S."/>
            <person name="Banfield J.F."/>
        </authorList>
    </citation>
    <scope>NUCLEOTIDE SEQUENCE [LARGE SCALE GENOMIC DNA]</scope>
</reference>
<dbReference type="PANTHER" id="PTHR13479">
    <property type="entry name" value="30S RIBOSOMAL PROTEIN S18"/>
    <property type="match status" value="1"/>
</dbReference>
<comment type="caution">
    <text evidence="6">The sequence shown here is derived from an EMBL/GenBank/DDBJ whole genome shotgun (WGS) entry which is preliminary data.</text>
</comment>
<dbReference type="STRING" id="1798468.A2110_00870"/>
<comment type="function">
    <text evidence="4">Binds as a heterodimer with protein bS6 to the central domain of the 16S rRNA, where it helps stabilize the platform of the 30S subunit.</text>
</comment>
<dbReference type="GO" id="GO:0070181">
    <property type="term" value="F:small ribosomal subunit rRNA binding"/>
    <property type="evidence" value="ECO:0007669"/>
    <property type="project" value="TreeGrafter"/>
</dbReference>
<dbReference type="HAMAP" id="MF_00270">
    <property type="entry name" value="Ribosomal_bS18"/>
    <property type="match status" value="1"/>
</dbReference>
<keyword evidence="4" id="KW-0699">rRNA-binding</keyword>
<dbReference type="EMBL" id="MFKH01000006">
    <property type="protein sequence ID" value="OGG37672.1"/>
    <property type="molecule type" value="Genomic_DNA"/>
</dbReference>
<evidence type="ECO:0000313" key="6">
    <source>
        <dbReference type="EMBL" id="OGG37672.1"/>
    </source>
</evidence>
<proteinExistence type="inferred from homology"/>
<dbReference type="InterPro" id="IPR001648">
    <property type="entry name" value="Ribosomal_bS18"/>
</dbReference>
<gene>
    <name evidence="4" type="primary">rpsR</name>
    <name evidence="6" type="ORF">A2110_00870</name>
</gene>
<dbReference type="SUPFAM" id="SSF46911">
    <property type="entry name" value="Ribosomal protein S18"/>
    <property type="match status" value="1"/>
</dbReference>
<dbReference type="NCBIfam" id="TIGR00165">
    <property type="entry name" value="S18"/>
    <property type="match status" value="1"/>
</dbReference>
<sequence>MRQKQCTFCSKNIQEVDFRDVGLLKQYVSAQGKIIDPRHTGVCAKHQRRLAHAIKRARHLALLPYNGI</sequence>
<dbReference type="GO" id="GO:0003735">
    <property type="term" value="F:structural constituent of ribosome"/>
    <property type="evidence" value="ECO:0007669"/>
    <property type="project" value="InterPro"/>
</dbReference>
<dbReference type="InterPro" id="IPR036870">
    <property type="entry name" value="Ribosomal_bS18_sf"/>
</dbReference>
<comment type="subunit">
    <text evidence="4">Part of the 30S ribosomal subunit. Forms a tight heterodimer with protein bS6.</text>
</comment>
<evidence type="ECO:0000256" key="5">
    <source>
        <dbReference type="RuleBase" id="RU003910"/>
    </source>
</evidence>